<name>A0ABM8SPA3_9BURK</name>
<comment type="caution">
    <text evidence="2">The sequence shown here is derived from an EMBL/GenBank/DDBJ whole genome shotgun (WGS) entry which is preliminary data.</text>
</comment>
<evidence type="ECO:0000313" key="2">
    <source>
        <dbReference type="EMBL" id="CAE6823878.1"/>
    </source>
</evidence>
<evidence type="ECO:0000313" key="3">
    <source>
        <dbReference type="Proteomes" id="UP000674425"/>
    </source>
</evidence>
<sequence>MRKLAILALLLVGLAGCATNAPYGNFAAAPLDLNQKMAAATVAQLVALYPPAQTRFNLKQPTTDAYGASLVDALRAKGYALLEFAPQGAGQGGPQGAASASAPQAASQPVAAAEPGGLDLRYIVDAPAATNLYRVTVLVGQESISRAFVSQNGTVVPAGAWVRKE</sequence>
<keyword evidence="1" id="KW-0732">Signal</keyword>
<feature type="signal peptide" evidence="1">
    <location>
        <begin position="1"/>
        <end position="20"/>
    </location>
</feature>
<accession>A0ABM8SPA3</accession>
<dbReference type="RefSeq" id="WP_200621214.1">
    <property type="nucleotide sequence ID" value="NZ_CAJNAU010000076.1"/>
</dbReference>
<reference evidence="2 3" key="1">
    <citation type="submission" date="2021-02" db="EMBL/GenBank/DDBJ databases">
        <authorList>
            <person name="Vanwijnsberghe S."/>
        </authorList>
    </citation>
    <scope>NUCLEOTIDE SEQUENCE [LARGE SCALE GENOMIC DNA]</scope>
    <source>
        <strain evidence="2 3">R-69658</strain>
    </source>
</reference>
<dbReference type="PROSITE" id="PS51257">
    <property type="entry name" value="PROKAR_LIPOPROTEIN"/>
    <property type="match status" value="1"/>
</dbReference>
<organism evidence="2 3">
    <name type="scientific">Paraburkholderia aspalathi</name>
    <dbReference type="NCBI Taxonomy" id="1324617"/>
    <lineage>
        <taxon>Bacteria</taxon>
        <taxon>Pseudomonadati</taxon>
        <taxon>Pseudomonadota</taxon>
        <taxon>Betaproteobacteria</taxon>
        <taxon>Burkholderiales</taxon>
        <taxon>Burkholderiaceae</taxon>
        <taxon>Paraburkholderia</taxon>
    </lineage>
</organism>
<feature type="chain" id="PRO_5045626856" description="Conjugal transfer protein TrbH" evidence="1">
    <location>
        <begin position="21"/>
        <end position="165"/>
    </location>
</feature>
<evidence type="ECO:0000256" key="1">
    <source>
        <dbReference type="SAM" id="SignalP"/>
    </source>
</evidence>
<dbReference type="Proteomes" id="UP000674425">
    <property type="component" value="Unassembled WGS sequence"/>
</dbReference>
<dbReference type="EMBL" id="CAJNAU010000076">
    <property type="protein sequence ID" value="CAE6823878.1"/>
    <property type="molecule type" value="Genomic_DNA"/>
</dbReference>
<dbReference type="InterPro" id="IPR010837">
    <property type="entry name" value="Conjugal_tfr_TrbH"/>
</dbReference>
<dbReference type="Pfam" id="PF07283">
    <property type="entry name" value="TrbH"/>
    <property type="match status" value="1"/>
</dbReference>
<proteinExistence type="predicted"/>
<gene>
    <name evidence="2" type="ORF">R69658_05977</name>
</gene>
<keyword evidence="3" id="KW-1185">Reference proteome</keyword>
<evidence type="ECO:0008006" key="4">
    <source>
        <dbReference type="Google" id="ProtNLM"/>
    </source>
</evidence>
<protein>
    <recommendedName>
        <fullName evidence="4">Conjugal transfer protein TrbH</fullName>
    </recommendedName>
</protein>